<dbReference type="InterPro" id="IPR013792">
    <property type="entry name" value="RNA3'P_cycl/enolpyr_Trfase_a/b"/>
</dbReference>
<dbReference type="SUPFAM" id="SSF55205">
    <property type="entry name" value="EPT/RTPC-like"/>
    <property type="match status" value="1"/>
</dbReference>
<dbReference type="InterPro" id="IPR020719">
    <property type="entry name" value="RNA3'_term_phos_cycl-like_CS"/>
</dbReference>
<organism evidence="2 3">
    <name type="scientific">Halobellus ruber</name>
    <dbReference type="NCBI Taxonomy" id="2761102"/>
    <lineage>
        <taxon>Archaea</taxon>
        <taxon>Methanobacteriati</taxon>
        <taxon>Methanobacteriota</taxon>
        <taxon>Stenosarchaea group</taxon>
        <taxon>Halobacteria</taxon>
        <taxon>Halobacteriales</taxon>
        <taxon>Haloferacaceae</taxon>
        <taxon>Halobellus</taxon>
    </lineage>
</organism>
<sequence>MIDLDGSDGGGQLVRTALSLSALGGEPFRMERVRGDRPNPGLKRQHLACVEAVAALTDADVEGAAVGSETLQFDPVVRPDAAAAPDEVAVDIGTAGSATLVADTLLPLATRIDEPLHARVTGGTDVRWSPSADYLRRVKLPLLRAFGLDADASVERRGFFPAGGGRLDLRLRPSSLAPIELGLHDGVRAPVTDPRIAVYAAAADDVADGDPAGRLADAAVTALGDRDLAGNATATTASVEADSTGAVLTVVVADAAVPGSTSGRAEPRAGFVAYGDTTDAPSSLADTAADAVERWQATDAPVDANLGDQLVVWLAIAGGAVPIPRVTDHVRTNVELVSAFGYDVAIEARGDGIPSIVSPTRR</sequence>
<feature type="domain" description="RNA 3'-terminal phosphate cyclase" evidence="1">
    <location>
        <begin position="9"/>
        <end position="340"/>
    </location>
</feature>
<dbReference type="InterPro" id="IPR037136">
    <property type="entry name" value="RNA3'_phos_cyclase_dom_sf"/>
</dbReference>
<protein>
    <submittedName>
        <fullName evidence="2">RNA 3'-terminal phosphate cyclase</fullName>
    </submittedName>
</protein>
<dbReference type="InterPro" id="IPR023797">
    <property type="entry name" value="RNA3'_phos_cyclase_dom"/>
</dbReference>
<dbReference type="PANTHER" id="PTHR11096">
    <property type="entry name" value="RNA 3' TERMINAL PHOSPHATE CYCLASE"/>
    <property type="match status" value="1"/>
</dbReference>
<dbReference type="EMBL" id="JACKXD010000003">
    <property type="protein sequence ID" value="MBB6646752.1"/>
    <property type="molecule type" value="Genomic_DNA"/>
</dbReference>
<evidence type="ECO:0000313" key="3">
    <source>
        <dbReference type="Proteomes" id="UP000546257"/>
    </source>
</evidence>
<name>A0A7J9SJP1_9EURY</name>
<dbReference type="RefSeq" id="WP_185193103.1">
    <property type="nucleotide sequence ID" value="NZ_JACKXD010000003.1"/>
</dbReference>
<keyword evidence="3" id="KW-1185">Reference proteome</keyword>
<dbReference type="Gene3D" id="3.30.360.20">
    <property type="entry name" value="RNA 3'-terminal phosphate cyclase, insert domain"/>
    <property type="match status" value="1"/>
</dbReference>
<dbReference type="Proteomes" id="UP000546257">
    <property type="component" value="Unassembled WGS sequence"/>
</dbReference>
<accession>A0A7J9SJP1</accession>
<proteinExistence type="predicted"/>
<evidence type="ECO:0000259" key="1">
    <source>
        <dbReference type="Pfam" id="PF01137"/>
    </source>
</evidence>
<dbReference type="InterPro" id="IPR000228">
    <property type="entry name" value="RNA3'_term_phos_cyc"/>
</dbReference>
<dbReference type="PROSITE" id="PS01287">
    <property type="entry name" value="RTC"/>
    <property type="match status" value="1"/>
</dbReference>
<gene>
    <name evidence="2" type="ORF">H5V44_10720</name>
</gene>
<dbReference type="GO" id="GO:0006396">
    <property type="term" value="P:RNA processing"/>
    <property type="evidence" value="ECO:0007669"/>
    <property type="project" value="InterPro"/>
</dbReference>
<dbReference type="Pfam" id="PF01137">
    <property type="entry name" value="RTC"/>
    <property type="match status" value="1"/>
</dbReference>
<dbReference type="AlphaFoldDB" id="A0A7J9SJP1"/>
<reference evidence="2 3" key="1">
    <citation type="submission" date="2020-08" db="EMBL/GenBank/DDBJ databases">
        <authorList>
            <person name="Seo M.-J."/>
        </authorList>
    </citation>
    <scope>NUCLEOTIDE SEQUENCE [LARGE SCALE GENOMIC DNA]</scope>
    <source>
        <strain evidence="2 3">MBLA0160</strain>
    </source>
</reference>
<dbReference type="GO" id="GO:0003963">
    <property type="term" value="F:RNA-3'-phosphate cyclase activity"/>
    <property type="evidence" value="ECO:0007669"/>
    <property type="project" value="TreeGrafter"/>
</dbReference>
<dbReference type="Gene3D" id="3.65.10.20">
    <property type="entry name" value="RNA 3'-terminal phosphate cyclase domain"/>
    <property type="match status" value="1"/>
</dbReference>
<comment type="caution">
    <text evidence="2">The sequence shown here is derived from an EMBL/GenBank/DDBJ whole genome shotgun (WGS) entry which is preliminary data.</text>
</comment>
<dbReference type="PANTHER" id="PTHR11096:SF0">
    <property type="entry name" value="RNA 3'-TERMINAL PHOSPHATE CYCLASE"/>
    <property type="match status" value="1"/>
</dbReference>
<evidence type="ECO:0000313" key="2">
    <source>
        <dbReference type="EMBL" id="MBB6646752.1"/>
    </source>
</evidence>
<dbReference type="InterPro" id="IPR036553">
    <property type="entry name" value="RPTC_insert"/>
</dbReference>